<dbReference type="AlphaFoldDB" id="A0A2S9XE37"/>
<dbReference type="EMBL" id="PVNK01000257">
    <property type="protein sequence ID" value="PRP91122.1"/>
    <property type="molecule type" value="Genomic_DNA"/>
</dbReference>
<organism evidence="2 3">
    <name type="scientific">Enhygromyxa salina</name>
    <dbReference type="NCBI Taxonomy" id="215803"/>
    <lineage>
        <taxon>Bacteria</taxon>
        <taxon>Pseudomonadati</taxon>
        <taxon>Myxococcota</taxon>
        <taxon>Polyangia</taxon>
        <taxon>Nannocystales</taxon>
        <taxon>Nannocystaceae</taxon>
        <taxon>Enhygromyxa</taxon>
    </lineage>
</organism>
<reference evidence="2 3" key="1">
    <citation type="submission" date="2018-03" db="EMBL/GenBank/DDBJ databases">
        <title>Draft Genome Sequences of the Obligatory Marine Myxobacteria Enhygromyxa salina SWB005.</title>
        <authorList>
            <person name="Poehlein A."/>
            <person name="Moghaddam J.A."/>
            <person name="Harms H."/>
            <person name="Alanjari M."/>
            <person name="Koenig G.M."/>
            <person name="Daniel R."/>
            <person name="Schaeberle T.F."/>
        </authorList>
    </citation>
    <scope>NUCLEOTIDE SEQUENCE [LARGE SCALE GENOMIC DNA]</scope>
    <source>
        <strain evidence="2 3">SWB005</strain>
    </source>
</reference>
<evidence type="ECO:0000313" key="3">
    <source>
        <dbReference type="Proteomes" id="UP000237968"/>
    </source>
</evidence>
<feature type="region of interest" description="Disordered" evidence="1">
    <location>
        <begin position="21"/>
        <end position="44"/>
    </location>
</feature>
<comment type="caution">
    <text evidence="2">The sequence shown here is derived from an EMBL/GenBank/DDBJ whole genome shotgun (WGS) entry which is preliminary data.</text>
</comment>
<evidence type="ECO:0000256" key="1">
    <source>
        <dbReference type="SAM" id="MobiDB-lite"/>
    </source>
</evidence>
<keyword evidence="3" id="KW-1185">Reference proteome</keyword>
<evidence type="ECO:0000313" key="2">
    <source>
        <dbReference type="EMBL" id="PRP91122.1"/>
    </source>
</evidence>
<dbReference type="Proteomes" id="UP000237968">
    <property type="component" value="Unassembled WGS sequence"/>
</dbReference>
<proteinExistence type="predicted"/>
<sequence>MRLVKIANSPDEVERALAELGLGPRAPPRPRPTLPGQLELELVA</sequence>
<protein>
    <submittedName>
        <fullName evidence="2">Uncharacterized protein</fullName>
    </submittedName>
</protein>
<accession>A0A2S9XE37</accession>
<name>A0A2S9XE37_9BACT</name>
<gene>
    <name evidence="2" type="ORF">ENSA5_58590</name>
</gene>